<dbReference type="NCBIfam" id="TIGR01432">
    <property type="entry name" value="QOXA"/>
    <property type="match status" value="1"/>
</dbReference>
<dbReference type="InterPro" id="IPR045187">
    <property type="entry name" value="CcO_II"/>
</dbReference>
<dbReference type="Pfam" id="PF02790">
    <property type="entry name" value="COX2_TM"/>
    <property type="match status" value="1"/>
</dbReference>
<feature type="domain" description="Cytochrome oxidase subunit II copper A binding" evidence="18">
    <location>
        <begin position="129"/>
        <end position="241"/>
    </location>
</feature>
<keyword evidence="21" id="KW-1185">Reference proteome</keyword>
<evidence type="ECO:0000256" key="9">
    <source>
        <dbReference type="ARBA" id="ARBA00022729"/>
    </source>
</evidence>
<feature type="domain" description="Cytochrome oxidase subunit II transmembrane region profile" evidence="19">
    <location>
        <begin position="24"/>
        <end position="123"/>
    </location>
</feature>
<keyword evidence="12 14" id="KW-0560">Oxidoreductase</keyword>
<feature type="transmembrane region" description="Helical" evidence="17">
    <location>
        <begin position="46"/>
        <end position="70"/>
    </location>
</feature>
<dbReference type="InterPro" id="IPR036257">
    <property type="entry name" value="Cyt_c_oxidase_su2_TM_sf"/>
</dbReference>
<dbReference type="InterPro" id="IPR011759">
    <property type="entry name" value="Cyt_c_oxidase_su2_TM_dom"/>
</dbReference>
<evidence type="ECO:0000256" key="3">
    <source>
        <dbReference type="ARBA" id="ARBA00007866"/>
    </source>
</evidence>
<dbReference type="PANTHER" id="PTHR22888:SF18">
    <property type="entry name" value="CYTOCHROME BO(3) UBIQUINOL OXIDASE SUBUNIT 2"/>
    <property type="match status" value="1"/>
</dbReference>
<dbReference type="EC" id="1.10.3.-" evidence="14"/>
<evidence type="ECO:0000256" key="11">
    <source>
        <dbReference type="ARBA" id="ARBA00022989"/>
    </source>
</evidence>
<comment type="catalytic activity">
    <reaction evidence="1 14">
        <text>2 a quinol + O2 = 2 a quinone + 2 H2O</text>
        <dbReference type="Rhea" id="RHEA:55376"/>
        <dbReference type="ChEBI" id="CHEBI:15377"/>
        <dbReference type="ChEBI" id="CHEBI:15379"/>
        <dbReference type="ChEBI" id="CHEBI:24646"/>
        <dbReference type="ChEBI" id="CHEBI:132124"/>
    </reaction>
</comment>
<dbReference type="PIRSF" id="PIRSF000292">
    <property type="entry name" value="Ubi_od_II"/>
    <property type="match status" value="1"/>
</dbReference>
<evidence type="ECO:0000259" key="19">
    <source>
        <dbReference type="PROSITE" id="PS50999"/>
    </source>
</evidence>
<dbReference type="Gene3D" id="2.60.40.420">
    <property type="entry name" value="Cupredoxins - blue copper proteins"/>
    <property type="match status" value="1"/>
</dbReference>
<keyword evidence="9" id="KW-0732">Signal</keyword>
<evidence type="ECO:0000256" key="17">
    <source>
        <dbReference type="SAM" id="Phobius"/>
    </source>
</evidence>
<evidence type="ECO:0000313" key="20">
    <source>
        <dbReference type="EMBL" id="SFQ05364.1"/>
    </source>
</evidence>
<feature type="transmembrane region" description="Helical" evidence="17">
    <location>
        <begin position="91"/>
        <end position="110"/>
    </location>
</feature>
<evidence type="ECO:0000256" key="12">
    <source>
        <dbReference type="ARBA" id="ARBA00023002"/>
    </source>
</evidence>
<dbReference type="PROSITE" id="PS50857">
    <property type="entry name" value="COX2_CUA"/>
    <property type="match status" value="1"/>
</dbReference>
<dbReference type="PANTHER" id="PTHR22888">
    <property type="entry name" value="CYTOCHROME C OXIDASE, SUBUNIT II"/>
    <property type="match status" value="1"/>
</dbReference>
<dbReference type="PRINTS" id="PR01166">
    <property type="entry name" value="CYCOXIDASEII"/>
</dbReference>
<evidence type="ECO:0000256" key="8">
    <source>
        <dbReference type="ARBA" id="ARBA00022692"/>
    </source>
</evidence>
<evidence type="ECO:0000256" key="10">
    <source>
        <dbReference type="ARBA" id="ARBA00022982"/>
    </source>
</evidence>
<dbReference type="Proteomes" id="UP000182762">
    <property type="component" value="Unassembled WGS sequence"/>
</dbReference>
<evidence type="ECO:0000313" key="21">
    <source>
        <dbReference type="Proteomes" id="UP000182762"/>
    </source>
</evidence>
<reference evidence="20 21" key="1">
    <citation type="submission" date="2016-10" db="EMBL/GenBank/DDBJ databases">
        <authorList>
            <person name="Varghese N."/>
            <person name="Submissions S."/>
        </authorList>
    </citation>
    <scope>NUCLEOTIDE SEQUENCE [LARGE SCALE GENOMIC DNA]</scope>
    <source>
        <strain evidence="20 21">DSM 13796</strain>
    </source>
</reference>
<dbReference type="InterPro" id="IPR006333">
    <property type="entry name" value="Cyt_o_ubiquinol_oxidase_su2"/>
</dbReference>
<accession>A0A1I5VCS5</accession>
<dbReference type="SUPFAM" id="SSF81464">
    <property type="entry name" value="Cytochrome c oxidase subunit II-like, transmembrane region"/>
    <property type="match status" value="1"/>
</dbReference>
<comment type="subcellular location">
    <subcellularLocation>
        <location evidence="2 15">Cell membrane</location>
        <topology evidence="2 15">Multi-pass membrane protein</topology>
    </subcellularLocation>
</comment>
<dbReference type="RefSeq" id="WP_061801631.1">
    <property type="nucleotide sequence ID" value="NZ_FOXX01000001.1"/>
</dbReference>
<feature type="transmembrane region" description="Helical" evidence="17">
    <location>
        <begin position="7"/>
        <end position="26"/>
    </location>
</feature>
<evidence type="ECO:0000256" key="7">
    <source>
        <dbReference type="ARBA" id="ARBA00022660"/>
    </source>
</evidence>
<sequence>MFKNRKAWLIVISSLISLVIITVLGVRSDLIVLDPKGPVGEIQKDLIIFSLYFMLAIVVIIFAVFTFVIIKYRNRKNFNDRDYDPNLHGSTKLEIIWTLIPLLIVIALSIPNAKALYDLKEAPKSTAHKEPIVIHATAVDWKWIFSYPEEEIETINYVNVPENHPVLFKITAADSMASFWVPQIGGQVYGMPGMVNELYLQADEVGTYEGRNSNFTGEGMAHQQFDFVALNEEEYSSWVEETKETAPKLTEETYQKLMLPDTAEQTTFSSTHLEFVDHGLNSTYALKVRADHGLIEEPIEDREEGSHENEHSNHGSHAHH</sequence>
<keyword evidence="6 14" id="KW-1003">Cell membrane</keyword>
<protein>
    <recommendedName>
        <fullName evidence="4 14">Quinol oxidase subunit 2</fullName>
        <ecNumber evidence="14">1.10.3.-</ecNumber>
    </recommendedName>
</protein>
<evidence type="ECO:0000256" key="5">
    <source>
        <dbReference type="ARBA" id="ARBA00022448"/>
    </source>
</evidence>
<feature type="region of interest" description="Disordered" evidence="16">
    <location>
        <begin position="297"/>
        <end position="320"/>
    </location>
</feature>
<dbReference type="GeneID" id="93708836"/>
<evidence type="ECO:0000256" key="4">
    <source>
        <dbReference type="ARBA" id="ARBA00016131"/>
    </source>
</evidence>
<organism evidence="20 21">
    <name type="scientific">Priestia endophytica DSM 13796</name>
    <dbReference type="NCBI Taxonomy" id="1121089"/>
    <lineage>
        <taxon>Bacteria</taxon>
        <taxon>Bacillati</taxon>
        <taxon>Bacillota</taxon>
        <taxon>Bacilli</taxon>
        <taxon>Bacillales</taxon>
        <taxon>Bacillaceae</taxon>
        <taxon>Priestia</taxon>
    </lineage>
</organism>
<comment type="function">
    <text evidence="14">Catalyzes quinol oxidation with the concomitant reduction of oxygen to water. Subunit II transfers the electrons from a quinol to the binuclear center of the catalytic subunit I.</text>
</comment>
<keyword evidence="10 14" id="KW-0249">Electron transport</keyword>
<keyword evidence="8 15" id="KW-0812">Transmembrane</keyword>
<dbReference type="CDD" id="cd04212">
    <property type="entry name" value="CuRO_UO_II"/>
    <property type="match status" value="1"/>
</dbReference>
<keyword evidence="11 17" id="KW-1133">Transmembrane helix</keyword>
<dbReference type="InterPro" id="IPR006332">
    <property type="entry name" value="QoxA"/>
</dbReference>
<dbReference type="InterPro" id="IPR008972">
    <property type="entry name" value="Cupredoxin"/>
</dbReference>
<evidence type="ECO:0000256" key="13">
    <source>
        <dbReference type="ARBA" id="ARBA00023136"/>
    </source>
</evidence>
<evidence type="ECO:0000256" key="14">
    <source>
        <dbReference type="PIRNR" id="PIRNR000292"/>
    </source>
</evidence>
<gene>
    <name evidence="20" type="ORF">SAMN02745910_00056</name>
</gene>
<name>A0A1I5VCS5_9BACI</name>
<dbReference type="InterPro" id="IPR034227">
    <property type="entry name" value="CuRO_UO_II"/>
</dbReference>
<keyword evidence="7 14" id="KW-0679">Respiratory chain</keyword>
<dbReference type="SUPFAM" id="SSF49503">
    <property type="entry name" value="Cupredoxins"/>
    <property type="match status" value="1"/>
</dbReference>
<evidence type="ECO:0000259" key="18">
    <source>
        <dbReference type="PROSITE" id="PS50857"/>
    </source>
</evidence>
<comment type="caution">
    <text evidence="20">The sequence shown here is derived from an EMBL/GenBank/DDBJ whole genome shotgun (WGS) entry which is preliminary data.</text>
</comment>
<keyword evidence="13 14" id="KW-0472">Membrane</keyword>
<dbReference type="Gene3D" id="1.10.287.90">
    <property type="match status" value="1"/>
</dbReference>
<dbReference type="Pfam" id="PF00116">
    <property type="entry name" value="COX2"/>
    <property type="match status" value="1"/>
</dbReference>
<dbReference type="PROSITE" id="PS50999">
    <property type="entry name" value="COX2_TM"/>
    <property type="match status" value="1"/>
</dbReference>
<dbReference type="EMBL" id="FOXX01000001">
    <property type="protein sequence ID" value="SFQ05364.1"/>
    <property type="molecule type" value="Genomic_DNA"/>
</dbReference>
<keyword evidence="5 14" id="KW-0813">Transport</keyword>
<evidence type="ECO:0000256" key="2">
    <source>
        <dbReference type="ARBA" id="ARBA00004651"/>
    </source>
</evidence>
<comment type="similarity">
    <text evidence="3 14 15">Belongs to the cytochrome c oxidase subunit 2 family.</text>
</comment>
<feature type="compositionally biased region" description="Basic and acidic residues" evidence="16">
    <location>
        <begin position="304"/>
        <end position="313"/>
    </location>
</feature>
<evidence type="ECO:0000256" key="1">
    <source>
        <dbReference type="ARBA" id="ARBA00000725"/>
    </source>
</evidence>
<evidence type="ECO:0000256" key="16">
    <source>
        <dbReference type="SAM" id="MobiDB-lite"/>
    </source>
</evidence>
<proteinExistence type="inferred from homology"/>
<evidence type="ECO:0000256" key="6">
    <source>
        <dbReference type="ARBA" id="ARBA00022475"/>
    </source>
</evidence>
<dbReference type="InterPro" id="IPR002429">
    <property type="entry name" value="CcO_II-like_C"/>
</dbReference>
<evidence type="ECO:0000256" key="15">
    <source>
        <dbReference type="RuleBase" id="RU000456"/>
    </source>
</evidence>